<organism evidence="3 4">
    <name type="scientific">Streptomyces jumonjinensis</name>
    <dbReference type="NCBI Taxonomy" id="1945"/>
    <lineage>
        <taxon>Bacteria</taxon>
        <taxon>Bacillati</taxon>
        <taxon>Actinomycetota</taxon>
        <taxon>Actinomycetes</taxon>
        <taxon>Kitasatosporales</taxon>
        <taxon>Streptomycetaceae</taxon>
        <taxon>Streptomyces</taxon>
    </lineage>
</organism>
<protein>
    <recommendedName>
        <fullName evidence="2">Transcription regulator HTH AraC- type ligand binding domain-containing protein</fullName>
    </recommendedName>
</protein>
<feature type="region of interest" description="Disordered" evidence="1">
    <location>
        <begin position="57"/>
        <end position="81"/>
    </location>
</feature>
<dbReference type="EMBL" id="VCLA01000127">
    <property type="protein sequence ID" value="MQT01491.1"/>
    <property type="molecule type" value="Genomic_DNA"/>
</dbReference>
<dbReference type="Proteomes" id="UP000419138">
    <property type="component" value="Unassembled WGS sequence"/>
</dbReference>
<reference evidence="3 4" key="1">
    <citation type="submission" date="2019-05" db="EMBL/GenBank/DDBJ databases">
        <title>Comparative genomics and metabolomics analyses of clavulanic acid producing Streptomyces species provides insight into specialized metabolism and evolution of beta-lactam biosynthetic gene clusters.</title>
        <authorList>
            <person name="Moore M.A."/>
            <person name="Cruz-Morales P."/>
            <person name="Barona Gomez F."/>
            <person name="Kapil T."/>
        </authorList>
    </citation>
    <scope>NUCLEOTIDE SEQUENCE [LARGE SCALE GENOMIC DNA]</scope>
    <source>
        <strain evidence="3 4">NRRL 5741</strain>
    </source>
</reference>
<feature type="domain" description="Transcription regulator HTH AraC- type ligand binding" evidence="2">
    <location>
        <begin position="176"/>
        <end position="333"/>
    </location>
</feature>
<proteinExistence type="predicted"/>
<feature type="non-terminal residue" evidence="3">
    <location>
        <position position="334"/>
    </location>
</feature>
<evidence type="ECO:0000256" key="1">
    <source>
        <dbReference type="SAM" id="MobiDB-lite"/>
    </source>
</evidence>
<dbReference type="AlphaFoldDB" id="A0A646KHE8"/>
<dbReference type="InterPro" id="IPR035418">
    <property type="entry name" value="AraC-bd_2"/>
</dbReference>
<evidence type="ECO:0000259" key="2">
    <source>
        <dbReference type="Pfam" id="PF14525"/>
    </source>
</evidence>
<accession>A0A646KHE8</accession>
<evidence type="ECO:0000313" key="3">
    <source>
        <dbReference type="EMBL" id="MQT01491.1"/>
    </source>
</evidence>
<keyword evidence="4" id="KW-1185">Reference proteome</keyword>
<gene>
    <name evidence="3" type="ORF">FF041_15135</name>
</gene>
<name>A0A646KHE8_STRJU</name>
<comment type="caution">
    <text evidence="3">The sequence shown here is derived from an EMBL/GenBank/DDBJ whole genome shotgun (WGS) entry which is preliminary data.</text>
</comment>
<sequence>MDARIVGMVCTHCHHTVHGPSVASVPERRSLRAPAFAGVHTGIGENRKCERAGALAWNRPGDRRPEGAWKPSNAPPAPLRWEEPRPIAPMLGGRCAACDRAVPLGQPCCARLVRKGGFLRCTTVVVSSCRRPGSGFSARSRPPVGEATTEVRGWSAMWSWMSTDDIPTQERADWYHDIIANTVAPTRMAFTNPATFAARAGVLNLEKTGVSRFSLAALQAWRTPRLIRQNDPEHYILALITGGAMQVSQLRNDTLVRPGEAVLFNTFHPYNASTASEEGAAFTLLHIPRDAAPLPVDRLDEVLARPFITRQGIGAILRQFLTSLESHASACTPH</sequence>
<dbReference type="Pfam" id="PF14525">
    <property type="entry name" value="AraC_binding_2"/>
    <property type="match status" value="1"/>
</dbReference>
<evidence type="ECO:0000313" key="4">
    <source>
        <dbReference type="Proteomes" id="UP000419138"/>
    </source>
</evidence>